<proteinExistence type="predicted"/>
<keyword evidence="3" id="KW-1185">Reference proteome</keyword>
<evidence type="ECO:0000313" key="2">
    <source>
        <dbReference type="EMBL" id="MFD1784599.1"/>
    </source>
</evidence>
<feature type="chain" id="PRO_5047148111" evidence="1">
    <location>
        <begin position="22"/>
        <end position="119"/>
    </location>
</feature>
<reference evidence="3" key="1">
    <citation type="journal article" date="2019" name="Int. J. Syst. Evol. Microbiol.">
        <title>The Global Catalogue of Microorganisms (GCM) 10K type strain sequencing project: providing services to taxonomists for standard genome sequencing and annotation.</title>
        <authorList>
            <consortium name="The Broad Institute Genomics Platform"/>
            <consortium name="The Broad Institute Genome Sequencing Center for Infectious Disease"/>
            <person name="Wu L."/>
            <person name="Ma J."/>
        </authorList>
    </citation>
    <scope>NUCLEOTIDE SEQUENCE [LARGE SCALE GENOMIC DNA]</scope>
    <source>
        <strain evidence="3">DFY28</strain>
    </source>
</reference>
<organism evidence="2 3">
    <name type="scientific">Phenylobacterium terrae</name>
    <dbReference type="NCBI Taxonomy" id="2665495"/>
    <lineage>
        <taxon>Bacteria</taxon>
        <taxon>Pseudomonadati</taxon>
        <taxon>Pseudomonadota</taxon>
        <taxon>Alphaproteobacteria</taxon>
        <taxon>Caulobacterales</taxon>
        <taxon>Caulobacteraceae</taxon>
        <taxon>Phenylobacterium</taxon>
    </lineage>
</organism>
<accession>A0ABW4N542</accession>
<dbReference type="EMBL" id="JBHUEY010000006">
    <property type="protein sequence ID" value="MFD1784599.1"/>
    <property type="molecule type" value="Genomic_DNA"/>
</dbReference>
<keyword evidence="1" id="KW-0732">Signal</keyword>
<evidence type="ECO:0000313" key="3">
    <source>
        <dbReference type="Proteomes" id="UP001597237"/>
    </source>
</evidence>
<protein>
    <submittedName>
        <fullName evidence="2">Argininosuccinate lyase</fullName>
    </submittedName>
</protein>
<dbReference type="GO" id="GO:0016829">
    <property type="term" value="F:lyase activity"/>
    <property type="evidence" value="ECO:0007669"/>
    <property type="project" value="UniProtKB-KW"/>
</dbReference>
<sequence length="119" mass="12851">MLRHFAAAMAAALVLAGPALAGDQDFTLINNTGHVVNEVYVSPSAVDDWEEDVLGQDVLADGARTAIRFDRDTEACLWDLRVVYTGGETADWGGLNLCEISVIAIEYDARTGETTAQYE</sequence>
<dbReference type="RefSeq" id="WP_377280743.1">
    <property type="nucleotide sequence ID" value="NZ_JBHRSI010000002.1"/>
</dbReference>
<evidence type="ECO:0000256" key="1">
    <source>
        <dbReference type="SAM" id="SignalP"/>
    </source>
</evidence>
<feature type="signal peptide" evidence="1">
    <location>
        <begin position="1"/>
        <end position="21"/>
    </location>
</feature>
<gene>
    <name evidence="2" type="ORF">ACFSC0_14435</name>
</gene>
<dbReference type="Proteomes" id="UP001597237">
    <property type="component" value="Unassembled WGS sequence"/>
</dbReference>
<keyword evidence="2" id="KW-0456">Lyase</keyword>
<name>A0ABW4N542_9CAUL</name>
<comment type="caution">
    <text evidence="2">The sequence shown here is derived from an EMBL/GenBank/DDBJ whole genome shotgun (WGS) entry which is preliminary data.</text>
</comment>